<dbReference type="Ensembl" id="ENSPMGT00000026700.1">
    <property type="protein sequence ID" value="ENSPMGP00000025062.1"/>
    <property type="gene ID" value="ENSPMGG00000020256.1"/>
</dbReference>
<protein>
    <submittedName>
        <fullName evidence="1">Uncharacterized protein</fullName>
    </submittedName>
</protein>
<keyword evidence="2" id="KW-1185">Reference proteome</keyword>
<evidence type="ECO:0000313" key="1">
    <source>
        <dbReference type="Ensembl" id="ENSPMGP00000025062.1"/>
    </source>
</evidence>
<evidence type="ECO:0000313" key="2">
    <source>
        <dbReference type="Proteomes" id="UP000261520"/>
    </source>
</evidence>
<organism evidence="1 2">
    <name type="scientific">Periophthalmus magnuspinnatus</name>
    <dbReference type="NCBI Taxonomy" id="409849"/>
    <lineage>
        <taxon>Eukaryota</taxon>
        <taxon>Metazoa</taxon>
        <taxon>Chordata</taxon>
        <taxon>Craniata</taxon>
        <taxon>Vertebrata</taxon>
        <taxon>Euteleostomi</taxon>
        <taxon>Actinopterygii</taxon>
        <taxon>Neopterygii</taxon>
        <taxon>Teleostei</taxon>
        <taxon>Neoteleostei</taxon>
        <taxon>Acanthomorphata</taxon>
        <taxon>Gobiaria</taxon>
        <taxon>Gobiiformes</taxon>
        <taxon>Gobioidei</taxon>
        <taxon>Gobiidae</taxon>
        <taxon>Oxudercinae</taxon>
        <taxon>Periophthalmus</taxon>
    </lineage>
</organism>
<accession>A0A3B4B5X7</accession>
<reference evidence="1" key="2">
    <citation type="submission" date="2025-09" db="UniProtKB">
        <authorList>
            <consortium name="Ensembl"/>
        </authorList>
    </citation>
    <scope>IDENTIFICATION</scope>
</reference>
<dbReference type="AlphaFoldDB" id="A0A3B4B5X7"/>
<sequence length="86" mass="9640">MINLAGLLFRVQVDSDRSQFVMIPKMLKDLVPADQIKMMSPEEWKKVGLGTSTKSSMYIMYMHALVFVLLIARPLSCTTSVISSLS</sequence>
<proteinExistence type="predicted"/>
<dbReference type="Proteomes" id="UP000261520">
    <property type="component" value="Unplaced"/>
</dbReference>
<name>A0A3B4B5X7_9GOBI</name>
<reference evidence="1" key="1">
    <citation type="submission" date="2025-08" db="UniProtKB">
        <authorList>
            <consortium name="Ensembl"/>
        </authorList>
    </citation>
    <scope>IDENTIFICATION</scope>
</reference>
<dbReference type="STRING" id="409849.ENSPMGP00000025062"/>